<feature type="compositionally biased region" description="Basic and acidic residues" evidence="1">
    <location>
        <begin position="7"/>
        <end position="29"/>
    </location>
</feature>
<evidence type="ECO:0000313" key="2">
    <source>
        <dbReference type="EMBL" id="LAA68551.1"/>
    </source>
</evidence>
<dbReference type="EMBL" id="IACK01004983">
    <property type="protein sequence ID" value="LAA68551.1"/>
    <property type="molecule type" value="Transcribed_RNA"/>
</dbReference>
<sequence>MTWRTENLPRRKAEKLQGDKTAKPMEGRLSHSFPDLQSTHSLPFDPRPSKTYSGLLESMSCHWKSSLLSHVRLIMVGFLGLLPEVNRDKRLQRYIFIYWIYIPLPTACSLE</sequence>
<name>A0A2D4H9A3_MICLE</name>
<protein>
    <submittedName>
        <fullName evidence="2">Uncharacterized protein</fullName>
    </submittedName>
</protein>
<organism evidence="2">
    <name type="scientific">Micrurus lemniscatus lemniscatus</name>
    <dbReference type="NCBI Taxonomy" id="129467"/>
    <lineage>
        <taxon>Eukaryota</taxon>
        <taxon>Metazoa</taxon>
        <taxon>Chordata</taxon>
        <taxon>Craniata</taxon>
        <taxon>Vertebrata</taxon>
        <taxon>Euteleostomi</taxon>
        <taxon>Lepidosauria</taxon>
        <taxon>Squamata</taxon>
        <taxon>Bifurcata</taxon>
        <taxon>Unidentata</taxon>
        <taxon>Episquamata</taxon>
        <taxon>Toxicofera</taxon>
        <taxon>Serpentes</taxon>
        <taxon>Colubroidea</taxon>
        <taxon>Elapidae</taxon>
        <taxon>Elapinae</taxon>
        <taxon>Micrurus</taxon>
    </lineage>
</organism>
<reference evidence="2" key="1">
    <citation type="submission" date="2017-07" db="EMBL/GenBank/DDBJ databases">
        <authorList>
            <person name="Mikheyev A."/>
            <person name="Grau M."/>
        </authorList>
    </citation>
    <scope>NUCLEOTIDE SEQUENCE</scope>
    <source>
        <tissue evidence="2">Venom_gland</tissue>
    </source>
</reference>
<dbReference type="AlphaFoldDB" id="A0A2D4H9A3"/>
<reference evidence="2" key="2">
    <citation type="submission" date="2017-11" db="EMBL/GenBank/DDBJ databases">
        <title>Coralsnake Venomics: Analyses of Venom Gland Transcriptomes and Proteomes of Six Brazilian Taxa.</title>
        <authorList>
            <person name="Aird S.D."/>
            <person name="Jorge da Silva N."/>
            <person name="Qiu L."/>
            <person name="Villar-Briones A."/>
            <person name="Aparecida-Saddi V."/>
            <person name="Campos-Telles M.P."/>
            <person name="Grau M."/>
            <person name="Mikheyev A.S."/>
        </authorList>
    </citation>
    <scope>NUCLEOTIDE SEQUENCE</scope>
    <source>
        <tissue evidence="2">Venom_gland</tissue>
    </source>
</reference>
<accession>A0A2D4H9A3</accession>
<evidence type="ECO:0000256" key="1">
    <source>
        <dbReference type="SAM" id="MobiDB-lite"/>
    </source>
</evidence>
<feature type="region of interest" description="Disordered" evidence="1">
    <location>
        <begin position="1"/>
        <end position="45"/>
    </location>
</feature>
<proteinExistence type="predicted"/>